<protein>
    <recommendedName>
        <fullName evidence="3">threonine--tRNA ligase</fullName>
        <ecNumber evidence="3">6.1.1.3</ecNumber>
    </recommendedName>
    <alternativeName>
        <fullName evidence="10">Threonyl-tRNA synthetase</fullName>
    </alternativeName>
</protein>
<dbReference type="InterPro" id="IPR047246">
    <property type="entry name" value="ThrRS_anticodon"/>
</dbReference>
<feature type="domain" description="TGS" evidence="15">
    <location>
        <begin position="82"/>
        <end position="144"/>
    </location>
</feature>
<organism evidence="16 17">
    <name type="scientific">Oryzias latipes</name>
    <name type="common">Japanese rice fish</name>
    <name type="synonym">Japanese killifish</name>
    <dbReference type="NCBI Taxonomy" id="8090"/>
    <lineage>
        <taxon>Eukaryota</taxon>
        <taxon>Metazoa</taxon>
        <taxon>Chordata</taxon>
        <taxon>Craniata</taxon>
        <taxon>Vertebrata</taxon>
        <taxon>Euteleostomi</taxon>
        <taxon>Actinopterygii</taxon>
        <taxon>Neopterygii</taxon>
        <taxon>Teleostei</taxon>
        <taxon>Neoteleostei</taxon>
        <taxon>Acanthomorphata</taxon>
        <taxon>Ovalentaria</taxon>
        <taxon>Atherinomorphae</taxon>
        <taxon>Beloniformes</taxon>
        <taxon>Adrianichthyidae</taxon>
        <taxon>Oryziinae</taxon>
        <taxon>Oryzias</taxon>
    </lineage>
</organism>
<dbReference type="InParanoid" id="H2L816"/>
<dbReference type="GO" id="GO:0004829">
    <property type="term" value="F:threonine-tRNA ligase activity"/>
    <property type="evidence" value="ECO:0000318"/>
    <property type="project" value="GO_Central"/>
</dbReference>
<name>H2L816_ORYLA</name>
<dbReference type="GO" id="GO:0005737">
    <property type="term" value="C:cytoplasm"/>
    <property type="evidence" value="ECO:0007669"/>
    <property type="project" value="UniProtKB-SubCell"/>
</dbReference>
<evidence type="ECO:0000256" key="10">
    <source>
        <dbReference type="ARBA" id="ARBA00031900"/>
    </source>
</evidence>
<sequence>MADQTVVEKMSEMQVDASKKGGADGERKDGGKKKAKNTAGDSAGKSELSPPPQYIDERLSLYTKLKAEHDALTAERAAKESRPIKVTLPDGKVLEAESWKTTPYQLACGISQGLADNTVIAKVNNSVWDLDRPLEDDCSLQLLKFDDEEAQAVYWHSSAHILGEAMEKVYGGCLCYGPPIESGFYYDMFLDNNEGVSSNDFPCLENLCKKIIKEKQPFERLEIKKETLLEMFKYNKFKCRILNEKVTTPTTTVYRCGPLIDLCRGPHVRHTGKIKALKIHKNSSTYWEGKADMETLQRIYGISFPDPKMLKEWEKFQEEAKNRDHRKLGREQDLFFFHELSPGSCFFLPKGAFIYNTLIEFIRSEYRNRGFQEVVTPNIYNSKLWVTSGHWQHYSENMFSFEVEKEIFALKPMNCPGHCLMFDHRPRSWRELPLRMADFGVLHRNELSGALTGLTRVRRFQQDDAHIFCSMDQIEEEIKGCLHFLRAVYDVFGFTFKLNLSTRPEKFLGEPEMWDQAEKQLENSLNEFGEKWVLNPGDGAFYGPKIDIQIKDAIGRYHQCATIQLDFQLPIRFNLAYVSHEGDDKKRPVIIHRAILGSVERMIAILTENYGGKWPLWLSPRQVMLVPVGPTCEEYAEKVKQEFHSSGFMADVDLDPSCTLNKKIRNAQLSQYNFILVVGEKEKTSNTVNVRTRDNKVHGECSVEECIQRLKRLKASRSRNAEEEF</sequence>
<reference evidence="16" key="3">
    <citation type="submission" date="2025-09" db="UniProtKB">
        <authorList>
            <consortium name="Ensembl"/>
        </authorList>
    </citation>
    <scope>IDENTIFICATION</scope>
    <source>
        <strain evidence="16">Hd-rR</strain>
    </source>
</reference>
<dbReference type="CDD" id="cd01667">
    <property type="entry name" value="TGS_ThrRS"/>
    <property type="match status" value="1"/>
</dbReference>
<dbReference type="CDD" id="cd00860">
    <property type="entry name" value="ThrRS_anticodon"/>
    <property type="match status" value="1"/>
</dbReference>
<dbReference type="GO" id="GO:0005524">
    <property type="term" value="F:ATP binding"/>
    <property type="evidence" value="ECO:0007669"/>
    <property type="project" value="UniProtKB-KW"/>
</dbReference>
<dbReference type="Bgee" id="ENSORLG00000001603">
    <property type="expression patterns" value="Expressed in mesonephros and 14 other cell types or tissues"/>
</dbReference>
<keyword evidence="6" id="KW-0547">Nucleotide-binding</keyword>
<dbReference type="InterPro" id="IPR036621">
    <property type="entry name" value="Anticodon-bd_dom_sf"/>
</dbReference>
<feature type="region of interest" description="Disordered" evidence="13">
    <location>
        <begin position="1"/>
        <end position="53"/>
    </location>
</feature>
<dbReference type="HOGENOM" id="CLU_008554_1_1_1"/>
<dbReference type="InterPro" id="IPR018163">
    <property type="entry name" value="Thr/Ala-tRNA-synth_IIc_edit"/>
</dbReference>
<evidence type="ECO:0000256" key="5">
    <source>
        <dbReference type="ARBA" id="ARBA00022598"/>
    </source>
</evidence>
<dbReference type="GeneTree" id="ENSGT00940000154969"/>
<feature type="domain" description="Aminoacyl-transfer RNA synthetases class-II family profile" evidence="14">
    <location>
        <begin position="354"/>
        <end position="627"/>
    </location>
</feature>
<keyword evidence="5" id="KW-0436">Ligase</keyword>
<dbReference type="Gene3D" id="3.10.20.30">
    <property type="match status" value="1"/>
</dbReference>
<evidence type="ECO:0000256" key="3">
    <source>
        <dbReference type="ARBA" id="ARBA00013163"/>
    </source>
</evidence>
<feature type="compositionally biased region" description="Basic and acidic residues" evidence="13">
    <location>
        <begin position="17"/>
        <end position="29"/>
    </location>
</feature>
<dbReference type="Gene3D" id="3.30.980.10">
    <property type="entry name" value="Threonyl-trna Synthetase, Chain A, domain 2"/>
    <property type="match status" value="1"/>
</dbReference>
<evidence type="ECO:0000256" key="7">
    <source>
        <dbReference type="ARBA" id="ARBA00022840"/>
    </source>
</evidence>
<dbReference type="FunFam" id="3.30.930.10:FF:000009">
    <property type="entry name" value="Threonine--tRNA ligase 2, cytoplasmic"/>
    <property type="match status" value="1"/>
</dbReference>
<dbReference type="InterPro" id="IPR012676">
    <property type="entry name" value="TGS-like"/>
</dbReference>
<reference evidence="16 17" key="1">
    <citation type="journal article" date="2007" name="Nature">
        <title>The medaka draft genome and insights into vertebrate genome evolution.</title>
        <authorList>
            <person name="Kasahara M."/>
            <person name="Naruse K."/>
            <person name="Sasaki S."/>
            <person name="Nakatani Y."/>
            <person name="Qu W."/>
            <person name="Ahsan B."/>
            <person name="Yamada T."/>
            <person name="Nagayasu Y."/>
            <person name="Doi K."/>
            <person name="Kasai Y."/>
            <person name="Jindo T."/>
            <person name="Kobayashi D."/>
            <person name="Shimada A."/>
            <person name="Toyoda A."/>
            <person name="Kuroki Y."/>
            <person name="Fujiyama A."/>
            <person name="Sasaki T."/>
            <person name="Shimizu A."/>
            <person name="Asakawa S."/>
            <person name="Shimizu N."/>
            <person name="Hashimoto S."/>
            <person name="Yang J."/>
            <person name="Lee Y."/>
            <person name="Matsushima K."/>
            <person name="Sugano S."/>
            <person name="Sakaizumi M."/>
            <person name="Narita T."/>
            <person name="Ohishi K."/>
            <person name="Haga S."/>
            <person name="Ohta F."/>
            <person name="Nomoto H."/>
            <person name="Nogata K."/>
            <person name="Morishita T."/>
            <person name="Endo T."/>
            <person name="Shin-I T."/>
            <person name="Takeda H."/>
            <person name="Morishita S."/>
            <person name="Kohara Y."/>
        </authorList>
    </citation>
    <scope>NUCLEOTIDE SEQUENCE [LARGE SCALE GENOMIC DNA]</scope>
    <source>
        <strain evidence="16 17">Hd-rR</strain>
    </source>
</reference>
<dbReference type="PRINTS" id="PR01047">
    <property type="entry name" value="TRNASYNTHTHR"/>
</dbReference>
<keyword evidence="7" id="KW-0067">ATP-binding</keyword>
<dbReference type="Pfam" id="PF03129">
    <property type="entry name" value="HGTP_anticodon"/>
    <property type="match status" value="1"/>
</dbReference>
<comment type="function">
    <text evidence="12">Catalyzes the attachment of threonine to tRNA(Thr) in a two-step reaction: threonine is first activated by ATP to form Thr-AMP and then transferred to the acceptor end of tRNA(Thr). Also edits incorrectly charged tRNA(Thr) via its editing domain, at the post-transfer stage.</text>
</comment>
<evidence type="ECO:0000313" key="16">
    <source>
        <dbReference type="Ensembl" id="ENSORLP00000001984.2"/>
    </source>
</evidence>
<dbReference type="InterPro" id="IPR004095">
    <property type="entry name" value="TGS"/>
</dbReference>
<dbReference type="SUPFAM" id="SSF55681">
    <property type="entry name" value="Class II aaRS and biotin synthetases"/>
    <property type="match status" value="1"/>
</dbReference>
<dbReference type="NCBIfam" id="TIGR00418">
    <property type="entry name" value="thrS"/>
    <property type="match status" value="1"/>
</dbReference>
<evidence type="ECO:0000256" key="6">
    <source>
        <dbReference type="ARBA" id="ARBA00022741"/>
    </source>
</evidence>
<dbReference type="HAMAP" id="MF_00184">
    <property type="entry name" value="Thr_tRNA_synth"/>
    <property type="match status" value="1"/>
</dbReference>
<dbReference type="Gene3D" id="3.40.50.800">
    <property type="entry name" value="Anticodon-binding domain"/>
    <property type="match status" value="1"/>
</dbReference>
<dbReference type="AlphaFoldDB" id="H2L816"/>
<dbReference type="InterPro" id="IPR002320">
    <property type="entry name" value="Thr-tRNA-ligase_IIa"/>
</dbReference>
<evidence type="ECO:0000256" key="9">
    <source>
        <dbReference type="ARBA" id="ARBA00023146"/>
    </source>
</evidence>
<reference evidence="16" key="2">
    <citation type="submission" date="2025-08" db="UniProtKB">
        <authorList>
            <consortium name="Ensembl"/>
        </authorList>
    </citation>
    <scope>IDENTIFICATION</scope>
    <source>
        <strain evidence="16">Hd-rR</strain>
    </source>
</reference>
<dbReference type="SUPFAM" id="SSF52954">
    <property type="entry name" value="Class II aaRS ABD-related"/>
    <property type="match status" value="1"/>
</dbReference>
<dbReference type="InterPro" id="IPR012675">
    <property type="entry name" value="Beta-grasp_dom_sf"/>
</dbReference>
<keyword evidence="17" id="KW-1185">Reference proteome</keyword>
<dbReference type="InterPro" id="IPR004154">
    <property type="entry name" value="Anticodon-bd"/>
</dbReference>
<dbReference type="OrthoDB" id="5423599at2759"/>
<dbReference type="SUPFAM" id="SSF55186">
    <property type="entry name" value="ThrRS/AlaRS common domain"/>
    <property type="match status" value="1"/>
</dbReference>
<dbReference type="SUPFAM" id="SSF81271">
    <property type="entry name" value="TGS-like"/>
    <property type="match status" value="1"/>
</dbReference>
<dbReference type="STRING" id="8090.ENSORLP00000001984"/>
<dbReference type="EC" id="6.1.1.3" evidence="3"/>
<dbReference type="Pfam" id="PF02824">
    <property type="entry name" value="TGS"/>
    <property type="match status" value="1"/>
</dbReference>
<dbReference type="Pfam" id="PF00587">
    <property type="entry name" value="tRNA-synt_2b"/>
    <property type="match status" value="1"/>
</dbReference>
<evidence type="ECO:0000259" key="14">
    <source>
        <dbReference type="PROSITE" id="PS50862"/>
    </source>
</evidence>
<dbReference type="PROSITE" id="PS51880">
    <property type="entry name" value="TGS"/>
    <property type="match status" value="1"/>
</dbReference>
<evidence type="ECO:0000256" key="8">
    <source>
        <dbReference type="ARBA" id="ARBA00022917"/>
    </source>
</evidence>
<evidence type="ECO:0000256" key="1">
    <source>
        <dbReference type="ARBA" id="ARBA00004496"/>
    </source>
</evidence>
<keyword evidence="4" id="KW-0963">Cytoplasm</keyword>
<dbReference type="Proteomes" id="UP000001038">
    <property type="component" value="Chromosome 9"/>
</dbReference>
<evidence type="ECO:0000256" key="4">
    <source>
        <dbReference type="ARBA" id="ARBA00022490"/>
    </source>
</evidence>
<dbReference type="PANTHER" id="PTHR11451">
    <property type="entry name" value="THREONINE-TRNA LIGASE"/>
    <property type="match status" value="1"/>
</dbReference>
<dbReference type="PANTHER" id="PTHR11451:SF54">
    <property type="entry name" value="THREONINE--TRNA LIGASE"/>
    <property type="match status" value="1"/>
</dbReference>
<dbReference type="PROSITE" id="PS50862">
    <property type="entry name" value="AA_TRNA_LIGASE_II"/>
    <property type="match status" value="1"/>
</dbReference>
<comment type="subcellular location">
    <subcellularLocation>
        <location evidence="1">Cytoplasm</location>
    </subcellularLocation>
</comment>
<dbReference type="InterPro" id="IPR006195">
    <property type="entry name" value="aa-tRNA-synth_II"/>
</dbReference>
<evidence type="ECO:0000256" key="13">
    <source>
        <dbReference type="SAM" id="MobiDB-lite"/>
    </source>
</evidence>
<proteinExistence type="inferred from homology"/>
<dbReference type="eggNOG" id="KOG1637">
    <property type="taxonomic scope" value="Eukaryota"/>
</dbReference>
<comment type="catalytic activity">
    <reaction evidence="11">
        <text>tRNA(Thr) + L-threonine + ATP = L-threonyl-tRNA(Thr) + AMP + diphosphate + H(+)</text>
        <dbReference type="Rhea" id="RHEA:24624"/>
        <dbReference type="Rhea" id="RHEA-COMP:9670"/>
        <dbReference type="Rhea" id="RHEA-COMP:9704"/>
        <dbReference type="ChEBI" id="CHEBI:15378"/>
        <dbReference type="ChEBI" id="CHEBI:30616"/>
        <dbReference type="ChEBI" id="CHEBI:33019"/>
        <dbReference type="ChEBI" id="CHEBI:57926"/>
        <dbReference type="ChEBI" id="CHEBI:78442"/>
        <dbReference type="ChEBI" id="CHEBI:78534"/>
        <dbReference type="ChEBI" id="CHEBI:456215"/>
        <dbReference type="EC" id="6.1.1.3"/>
    </reaction>
</comment>
<dbReference type="GO" id="GO:0006435">
    <property type="term" value="P:threonyl-tRNA aminoacylation"/>
    <property type="evidence" value="ECO:0000318"/>
    <property type="project" value="GO_Central"/>
</dbReference>
<keyword evidence="8" id="KW-0648">Protein biosynthesis</keyword>
<accession>H2L816</accession>
<comment type="similarity">
    <text evidence="2">Belongs to the class-II aminoacyl-tRNA synthetase family.</text>
</comment>
<dbReference type="FunFam" id="3.40.50.800:FF:000003">
    <property type="entry name" value="Threonine--tRNA ligase 2, cytoplasmic"/>
    <property type="match status" value="1"/>
</dbReference>
<dbReference type="CDD" id="cd00771">
    <property type="entry name" value="ThrRS_core"/>
    <property type="match status" value="1"/>
</dbReference>
<evidence type="ECO:0000259" key="15">
    <source>
        <dbReference type="PROSITE" id="PS51880"/>
    </source>
</evidence>
<dbReference type="SMART" id="SM00863">
    <property type="entry name" value="tRNA_SAD"/>
    <property type="match status" value="1"/>
</dbReference>
<dbReference type="InterPro" id="IPR033728">
    <property type="entry name" value="ThrRS_core"/>
</dbReference>
<dbReference type="FunFam" id="3.10.20.30:FF:000006">
    <property type="entry name" value="Threonine--tRNA ligase, cytoplasmic"/>
    <property type="match status" value="1"/>
</dbReference>
<gene>
    <name evidence="16" type="primary">TARS1</name>
    <name evidence="16" type="synonym">tars1</name>
</gene>
<dbReference type="InterPro" id="IPR045864">
    <property type="entry name" value="aa-tRNA-synth_II/BPL/LPL"/>
</dbReference>
<dbReference type="Gene3D" id="3.30.930.10">
    <property type="entry name" value="Bira Bifunctional Protein, Domain 2"/>
    <property type="match status" value="1"/>
</dbReference>
<evidence type="ECO:0000256" key="11">
    <source>
        <dbReference type="ARBA" id="ARBA00049515"/>
    </source>
</evidence>
<evidence type="ECO:0000256" key="2">
    <source>
        <dbReference type="ARBA" id="ARBA00008226"/>
    </source>
</evidence>
<keyword evidence="9" id="KW-0030">Aminoacyl-tRNA synthetase</keyword>
<dbReference type="Ensembl" id="ENSORLT00000001985.2">
    <property type="protein sequence ID" value="ENSORLP00000001984.2"/>
    <property type="gene ID" value="ENSORLG00000001603.2"/>
</dbReference>
<dbReference type="Pfam" id="PF07973">
    <property type="entry name" value="tRNA_SAD"/>
    <property type="match status" value="1"/>
</dbReference>
<dbReference type="InterPro" id="IPR002314">
    <property type="entry name" value="aa-tRNA-synt_IIb"/>
</dbReference>
<evidence type="ECO:0000313" key="17">
    <source>
        <dbReference type="Proteomes" id="UP000001038"/>
    </source>
</evidence>
<dbReference type="FunFam" id="3.30.980.10:FF:000003">
    <property type="entry name" value="Threonine--tRNA ligase, cytoplasmic"/>
    <property type="match status" value="1"/>
</dbReference>
<dbReference type="InterPro" id="IPR012947">
    <property type="entry name" value="tRNA_SAD"/>
</dbReference>
<evidence type="ECO:0000256" key="12">
    <source>
        <dbReference type="ARBA" id="ARBA00058080"/>
    </source>
</evidence>